<keyword evidence="2" id="KW-1185">Reference proteome</keyword>
<name>A0A2Z7B4A4_9LAMI</name>
<gene>
    <name evidence="1" type="ORF">F511_37735</name>
</gene>
<dbReference type="EMBL" id="KV009435">
    <property type="protein sequence ID" value="KZV29202.1"/>
    <property type="molecule type" value="Genomic_DNA"/>
</dbReference>
<reference evidence="1 2" key="1">
    <citation type="journal article" date="2015" name="Proc. Natl. Acad. Sci. U.S.A.">
        <title>The resurrection genome of Boea hygrometrica: A blueprint for survival of dehydration.</title>
        <authorList>
            <person name="Xiao L."/>
            <person name="Yang G."/>
            <person name="Zhang L."/>
            <person name="Yang X."/>
            <person name="Zhao S."/>
            <person name="Ji Z."/>
            <person name="Zhou Q."/>
            <person name="Hu M."/>
            <person name="Wang Y."/>
            <person name="Chen M."/>
            <person name="Xu Y."/>
            <person name="Jin H."/>
            <person name="Xiao X."/>
            <person name="Hu G."/>
            <person name="Bao F."/>
            <person name="Hu Y."/>
            <person name="Wan P."/>
            <person name="Li L."/>
            <person name="Deng X."/>
            <person name="Kuang T."/>
            <person name="Xiang C."/>
            <person name="Zhu J.K."/>
            <person name="Oliver M.J."/>
            <person name="He Y."/>
        </authorList>
    </citation>
    <scope>NUCLEOTIDE SEQUENCE [LARGE SCALE GENOMIC DNA]</scope>
    <source>
        <strain evidence="2">cv. XS01</strain>
    </source>
</reference>
<evidence type="ECO:0000313" key="2">
    <source>
        <dbReference type="Proteomes" id="UP000250235"/>
    </source>
</evidence>
<dbReference type="Proteomes" id="UP000250235">
    <property type="component" value="Unassembled WGS sequence"/>
</dbReference>
<protein>
    <submittedName>
        <fullName evidence="1">Uncharacterized protein</fullName>
    </submittedName>
</protein>
<organism evidence="1 2">
    <name type="scientific">Dorcoceras hygrometricum</name>
    <dbReference type="NCBI Taxonomy" id="472368"/>
    <lineage>
        <taxon>Eukaryota</taxon>
        <taxon>Viridiplantae</taxon>
        <taxon>Streptophyta</taxon>
        <taxon>Embryophyta</taxon>
        <taxon>Tracheophyta</taxon>
        <taxon>Spermatophyta</taxon>
        <taxon>Magnoliopsida</taxon>
        <taxon>eudicotyledons</taxon>
        <taxon>Gunneridae</taxon>
        <taxon>Pentapetalae</taxon>
        <taxon>asterids</taxon>
        <taxon>lamiids</taxon>
        <taxon>Lamiales</taxon>
        <taxon>Gesneriaceae</taxon>
        <taxon>Didymocarpoideae</taxon>
        <taxon>Trichosporeae</taxon>
        <taxon>Loxocarpinae</taxon>
        <taxon>Dorcoceras</taxon>
    </lineage>
</organism>
<evidence type="ECO:0000313" key="1">
    <source>
        <dbReference type="EMBL" id="KZV29202.1"/>
    </source>
</evidence>
<sequence>MDYNADAPHNHLGTRGSSYLLTALMHDARVGRTPKDALPDRDLPEASPLFQECFPRTMSRRDEESCLAYIFSHFCSRTLPDLSIGGASLDTLPVPSDQLSVVADIKEKHNPVPRCPKFPSSSKWWCLLVG</sequence>
<dbReference type="AlphaFoldDB" id="A0A2Z7B4A4"/>
<proteinExistence type="predicted"/>
<accession>A0A2Z7B4A4</accession>